<dbReference type="AlphaFoldDB" id="A0A518C2L0"/>
<sequence>MADLKSPMLIYIKGALFVVLGVFAAGILLAKAGNWQVAVLLGLSIWAFCRAYYFAFYVIEHYVDPSYKFAGLGDFAGYLLNRRLADRSK</sequence>
<organism evidence="2 3">
    <name type="scientific">Bremerella volcania</name>
    <dbReference type="NCBI Taxonomy" id="2527984"/>
    <lineage>
        <taxon>Bacteria</taxon>
        <taxon>Pseudomonadati</taxon>
        <taxon>Planctomycetota</taxon>
        <taxon>Planctomycetia</taxon>
        <taxon>Pirellulales</taxon>
        <taxon>Pirellulaceae</taxon>
        <taxon>Bremerella</taxon>
    </lineage>
</organism>
<dbReference type="KEGG" id="bvo:Pan97_04230"/>
<evidence type="ECO:0000313" key="3">
    <source>
        <dbReference type="Proteomes" id="UP000318626"/>
    </source>
</evidence>
<gene>
    <name evidence="2" type="ORF">Pan97_04230</name>
</gene>
<accession>A0A518C2L0</accession>
<feature type="transmembrane region" description="Helical" evidence="1">
    <location>
        <begin position="35"/>
        <end position="59"/>
    </location>
</feature>
<evidence type="ECO:0000256" key="1">
    <source>
        <dbReference type="SAM" id="Phobius"/>
    </source>
</evidence>
<keyword evidence="1" id="KW-1133">Transmembrane helix</keyword>
<evidence type="ECO:0000313" key="2">
    <source>
        <dbReference type="EMBL" id="QDU73452.1"/>
    </source>
</evidence>
<name>A0A518C2L0_9BACT</name>
<keyword evidence="3" id="KW-1185">Reference proteome</keyword>
<reference evidence="3" key="1">
    <citation type="submission" date="2019-02" db="EMBL/GenBank/DDBJ databases">
        <title>Deep-cultivation of Planctomycetes and their phenomic and genomic characterization uncovers novel biology.</title>
        <authorList>
            <person name="Wiegand S."/>
            <person name="Jogler M."/>
            <person name="Boedeker C."/>
            <person name="Pinto D."/>
            <person name="Vollmers J."/>
            <person name="Rivas-Marin E."/>
            <person name="Kohn T."/>
            <person name="Peeters S.H."/>
            <person name="Heuer A."/>
            <person name="Rast P."/>
            <person name="Oberbeckmann S."/>
            <person name="Bunk B."/>
            <person name="Jeske O."/>
            <person name="Meyerdierks A."/>
            <person name="Storesund J.E."/>
            <person name="Kallscheuer N."/>
            <person name="Luecker S."/>
            <person name="Lage O.M."/>
            <person name="Pohl T."/>
            <person name="Merkel B.J."/>
            <person name="Hornburger P."/>
            <person name="Mueller R.-W."/>
            <person name="Bruemmer F."/>
            <person name="Labrenz M."/>
            <person name="Spormann A.M."/>
            <person name="Op den Camp H."/>
            <person name="Overmann J."/>
            <person name="Amann R."/>
            <person name="Jetten M.S.M."/>
            <person name="Mascher T."/>
            <person name="Medema M.H."/>
            <person name="Devos D.P."/>
            <person name="Kaster A.-K."/>
            <person name="Ovreas L."/>
            <person name="Rohde M."/>
            <person name="Galperin M.Y."/>
            <person name="Jogler C."/>
        </authorList>
    </citation>
    <scope>NUCLEOTIDE SEQUENCE [LARGE SCALE GENOMIC DNA]</scope>
    <source>
        <strain evidence="3">Pan97</strain>
    </source>
</reference>
<protein>
    <submittedName>
        <fullName evidence="2">Uncharacterized protein</fullName>
    </submittedName>
</protein>
<feature type="transmembrane region" description="Helical" evidence="1">
    <location>
        <begin position="9"/>
        <end position="29"/>
    </location>
</feature>
<dbReference type="OrthoDB" id="286647at2"/>
<keyword evidence="1" id="KW-0472">Membrane</keyword>
<dbReference type="EMBL" id="CP036289">
    <property type="protein sequence ID" value="QDU73452.1"/>
    <property type="molecule type" value="Genomic_DNA"/>
</dbReference>
<dbReference type="Proteomes" id="UP000318626">
    <property type="component" value="Chromosome"/>
</dbReference>
<keyword evidence="1" id="KW-0812">Transmembrane</keyword>
<dbReference type="RefSeq" id="WP_144970297.1">
    <property type="nucleotide sequence ID" value="NZ_CP036289.1"/>
</dbReference>
<proteinExistence type="predicted"/>